<proteinExistence type="predicted"/>
<dbReference type="AlphaFoldDB" id="A0AAV1BAU5"/>
<dbReference type="EMBL" id="OX451741">
    <property type="protein sequence ID" value="CAI8619726.1"/>
    <property type="molecule type" value="Genomic_DNA"/>
</dbReference>
<name>A0AAV1BAU5_VICFA</name>
<sequence length="121" mass="14254">MAMQGFMGNQWRIGCYHIGNGELGWQLEDDYRWCEALNFDFLPTTMSVVVTLSIKSLKKRSINKKRYLYGYFVVISSTDMQGKFRDRQQHWTVPNNSIAGIVFEWFGQVLARIWQVFICKL</sequence>
<keyword evidence="2" id="KW-1185">Reference proteome</keyword>
<accession>A0AAV1BAU5</accession>
<dbReference type="Proteomes" id="UP001157006">
    <property type="component" value="Chromosome 6"/>
</dbReference>
<evidence type="ECO:0000313" key="1">
    <source>
        <dbReference type="EMBL" id="CAI8619726.1"/>
    </source>
</evidence>
<reference evidence="1 2" key="1">
    <citation type="submission" date="2023-01" db="EMBL/GenBank/DDBJ databases">
        <authorList>
            <person name="Kreplak J."/>
        </authorList>
    </citation>
    <scope>NUCLEOTIDE SEQUENCE [LARGE SCALE GENOMIC DNA]</scope>
</reference>
<protein>
    <submittedName>
        <fullName evidence="1">Uncharacterized protein</fullName>
    </submittedName>
</protein>
<gene>
    <name evidence="1" type="ORF">VFH_VI185280</name>
</gene>
<evidence type="ECO:0000313" key="2">
    <source>
        <dbReference type="Proteomes" id="UP001157006"/>
    </source>
</evidence>
<organism evidence="1 2">
    <name type="scientific">Vicia faba</name>
    <name type="common">Broad bean</name>
    <name type="synonym">Faba vulgaris</name>
    <dbReference type="NCBI Taxonomy" id="3906"/>
    <lineage>
        <taxon>Eukaryota</taxon>
        <taxon>Viridiplantae</taxon>
        <taxon>Streptophyta</taxon>
        <taxon>Embryophyta</taxon>
        <taxon>Tracheophyta</taxon>
        <taxon>Spermatophyta</taxon>
        <taxon>Magnoliopsida</taxon>
        <taxon>eudicotyledons</taxon>
        <taxon>Gunneridae</taxon>
        <taxon>Pentapetalae</taxon>
        <taxon>rosids</taxon>
        <taxon>fabids</taxon>
        <taxon>Fabales</taxon>
        <taxon>Fabaceae</taxon>
        <taxon>Papilionoideae</taxon>
        <taxon>50 kb inversion clade</taxon>
        <taxon>NPAAA clade</taxon>
        <taxon>Hologalegina</taxon>
        <taxon>IRL clade</taxon>
        <taxon>Fabeae</taxon>
        <taxon>Vicia</taxon>
    </lineage>
</organism>